<comment type="function">
    <text evidence="6">HflC and HflK could regulate a protease.</text>
</comment>
<dbReference type="CDD" id="cd03405">
    <property type="entry name" value="SPFH_HflC"/>
    <property type="match status" value="1"/>
</dbReference>
<evidence type="ECO:0000313" key="10">
    <source>
        <dbReference type="Proteomes" id="UP000179076"/>
    </source>
</evidence>
<evidence type="ECO:0000256" key="1">
    <source>
        <dbReference type="ARBA" id="ARBA00004167"/>
    </source>
</evidence>
<dbReference type="NCBIfam" id="TIGR01932">
    <property type="entry name" value="hflC"/>
    <property type="match status" value="1"/>
</dbReference>
<keyword evidence="4 7" id="KW-1133">Transmembrane helix</keyword>
<dbReference type="Pfam" id="PF01145">
    <property type="entry name" value="Band_7"/>
    <property type="match status" value="1"/>
</dbReference>
<dbReference type="PRINTS" id="PR00721">
    <property type="entry name" value="STOMATIN"/>
</dbReference>
<evidence type="ECO:0000256" key="7">
    <source>
        <dbReference type="SAM" id="Phobius"/>
    </source>
</evidence>
<reference evidence="9 10" key="1">
    <citation type="journal article" date="2016" name="Nat. Commun.">
        <title>Thousands of microbial genomes shed light on interconnected biogeochemical processes in an aquifer system.</title>
        <authorList>
            <person name="Anantharaman K."/>
            <person name="Brown C.T."/>
            <person name="Hug L.A."/>
            <person name="Sharon I."/>
            <person name="Castelle C.J."/>
            <person name="Probst A.J."/>
            <person name="Thomas B.C."/>
            <person name="Singh A."/>
            <person name="Wilkins M.J."/>
            <person name="Karaoz U."/>
            <person name="Brodie E.L."/>
            <person name="Williams K.H."/>
            <person name="Hubbard S.S."/>
            <person name="Banfield J.F."/>
        </authorList>
    </citation>
    <scope>NUCLEOTIDE SEQUENCE [LARGE SCALE GENOMIC DNA]</scope>
</reference>
<dbReference type="AlphaFoldDB" id="A0A1F6VA28"/>
<dbReference type="SUPFAM" id="SSF117892">
    <property type="entry name" value="Band 7/SPFH domain"/>
    <property type="match status" value="1"/>
</dbReference>
<evidence type="ECO:0000313" key="9">
    <source>
        <dbReference type="EMBL" id="OGI66491.1"/>
    </source>
</evidence>
<feature type="domain" description="Band 7" evidence="8">
    <location>
        <begin position="22"/>
        <end position="185"/>
    </location>
</feature>
<organism evidence="9 10">
    <name type="scientific">Candidatus Muproteobacteria bacterium RBG_16_60_9</name>
    <dbReference type="NCBI Taxonomy" id="1817755"/>
    <lineage>
        <taxon>Bacteria</taxon>
        <taxon>Pseudomonadati</taxon>
        <taxon>Pseudomonadota</taxon>
        <taxon>Candidatus Muproteobacteria</taxon>
    </lineage>
</organism>
<dbReference type="InterPro" id="IPR001107">
    <property type="entry name" value="Band_7"/>
</dbReference>
<proteinExistence type="inferred from homology"/>
<comment type="subcellular location">
    <subcellularLocation>
        <location evidence="1">Membrane</location>
        <topology evidence="1">Single-pass membrane protein</topology>
    </subcellularLocation>
</comment>
<dbReference type="Proteomes" id="UP000179076">
    <property type="component" value="Unassembled WGS sequence"/>
</dbReference>
<evidence type="ECO:0000256" key="4">
    <source>
        <dbReference type="ARBA" id="ARBA00022989"/>
    </source>
</evidence>
<protein>
    <recommendedName>
        <fullName evidence="6">Protein HflC</fullName>
    </recommendedName>
</protein>
<dbReference type="PANTHER" id="PTHR42911:SF1">
    <property type="entry name" value="MODULATOR OF FTSH PROTEASE HFLC"/>
    <property type="match status" value="1"/>
</dbReference>
<gene>
    <name evidence="9" type="ORF">A2W18_00550</name>
</gene>
<dbReference type="PIRSF" id="PIRSF005651">
    <property type="entry name" value="HflC"/>
    <property type="match status" value="1"/>
</dbReference>
<comment type="similarity">
    <text evidence="2 6">Belongs to the band 7/mec-2 family. HflC subfamily.</text>
</comment>
<feature type="transmembrane region" description="Helical" evidence="7">
    <location>
        <begin position="6"/>
        <end position="27"/>
    </location>
</feature>
<evidence type="ECO:0000256" key="5">
    <source>
        <dbReference type="ARBA" id="ARBA00023136"/>
    </source>
</evidence>
<evidence type="ECO:0000256" key="6">
    <source>
        <dbReference type="PIRNR" id="PIRNR005651"/>
    </source>
</evidence>
<comment type="caution">
    <text evidence="9">The sequence shown here is derived from an EMBL/GenBank/DDBJ whole genome shotgun (WGS) entry which is preliminary data.</text>
</comment>
<name>A0A1F6VA28_9PROT</name>
<dbReference type="PANTHER" id="PTHR42911">
    <property type="entry name" value="MODULATOR OF FTSH PROTEASE HFLC"/>
    <property type="match status" value="1"/>
</dbReference>
<evidence type="ECO:0000256" key="2">
    <source>
        <dbReference type="ARBA" id="ARBA00007862"/>
    </source>
</evidence>
<evidence type="ECO:0000259" key="8">
    <source>
        <dbReference type="SMART" id="SM00244"/>
    </source>
</evidence>
<accession>A0A1F6VA28</accession>
<dbReference type="SMART" id="SM00244">
    <property type="entry name" value="PHB"/>
    <property type="match status" value="1"/>
</dbReference>
<dbReference type="EMBL" id="MFSP01000086">
    <property type="protein sequence ID" value="OGI66491.1"/>
    <property type="molecule type" value="Genomic_DNA"/>
</dbReference>
<dbReference type="InterPro" id="IPR036013">
    <property type="entry name" value="Band_7/SPFH_dom_sf"/>
</dbReference>
<sequence>MSQGKVVAVAVLVLIAILTSVSLFYVVDERQKVIVVRFGQILRHDDKPGVHLKTPFIDDVRYYDSRILTLDAEPQPFLTGEKKYVIVDSFVKWQVLDARQFFLTVGGSEPEARRRLEQIVNSGLRDEFGKRTLASVIAEERTKIMAILTEYADRESRRFGIQVTDVRLQRVDLPEEVSQSVFQRMKAERSRIANELRAKGAEAAEKIRADSERQREVLLANAYRDAQKLRGEGDARATTIYATAYGQAPEFYSLYRSLNAYKESFKKKDDILIVDPSSDFFKYMKKPTR</sequence>
<dbReference type="InterPro" id="IPR001972">
    <property type="entry name" value="Stomatin_HflK_fam"/>
</dbReference>
<keyword evidence="3 7" id="KW-0812">Transmembrane</keyword>
<keyword evidence="5 7" id="KW-0472">Membrane</keyword>
<evidence type="ECO:0000256" key="3">
    <source>
        <dbReference type="ARBA" id="ARBA00022692"/>
    </source>
</evidence>
<dbReference type="Gene3D" id="3.30.479.30">
    <property type="entry name" value="Band 7 domain"/>
    <property type="match status" value="1"/>
</dbReference>
<dbReference type="InterPro" id="IPR010200">
    <property type="entry name" value="HflC"/>
</dbReference>
<dbReference type="GO" id="GO:0016020">
    <property type="term" value="C:membrane"/>
    <property type="evidence" value="ECO:0007669"/>
    <property type="project" value="UniProtKB-SubCell"/>
</dbReference>